<dbReference type="PIRSF" id="PIRSF000370">
    <property type="entry name" value="QueE"/>
    <property type="match status" value="1"/>
</dbReference>
<feature type="binding site" evidence="8">
    <location>
        <position position="31"/>
    </location>
    <ligand>
        <name>substrate</name>
    </ligand>
</feature>
<dbReference type="Pfam" id="PF04055">
    <property type="entry name" value="Radical_SAM"/>
    <property type="match status" value="1"/>
</dbReference>
<dbReference type="InterPro" id="IPR013785">
    <property type="entry name" value="Aldolase_TIM"/>
</dbReference>
<dbReference type="KEGG" id="mcad:Pan265_20170"/>
<evidence type="ECO:0000256" key="8">
    <source>
        <dbReference type="HAMAP-Rule" id="MF_00917"/>
    </source>
</evidence>
<dbReference type="SFLD" id="SFLDS00029">
    <property type="entry name" value="Radical_SAM"/>
    <property type="match status" value="1"/>
</dbReference>
<protein>
    <recommendedName>
        <fullName evidence="8">7-carboxy-7-deazaguanine synthase</fullName>
        <shortName evidence="8">CDG synthase</shortName>
        <ecNumber evidence="8">4.3.99.3</ecNumber>
    </recommendedName>
    <alternativeName>
        <fullName evidence="8">Queuosine biosynthesis protein QueE</fullName>
    </alternativeName>
</protein>
<organism evidence="10 11">
    <name type="scientific">Mucisphaera calidilacus</name>
    <dbReference type="NCBI Taxonomy" id="2527982"/>
    <lineage>
        <taxon>Bacteria</taxon>
        <taxon>Pseudomonadati</taxon>
        <taxon>Planctomycetota</taxon>
        <taxon>Phycisphaerae</taxon>
        <taxon>Phycisphaerales</taxon>
        <taxon>Phycisphaeraceae</taxon>
        <taxon>Mucisphaera</taxon>
    </lineage>
</organism>
<sequence>MSKPPTLRVNEVFWSIQGESTRAGLPCLFIRLTGCHLRCSYCDTEYAFHEGGRMSLDAIIERANAVAGGPWDLVELTGGEPLLQPHANTLMTMLADLGKTVLVETSGASPIDKLDPRIIRIMDLKTPGSGECDRNLLANLDHLNERDEIKFVLTSRADYEWARTMIRDHRLVERVHAILMSPVAAMKPGLEIAGTPGLAIADLAAWILEDHLPVRLQSQLHKLIWDPNARGV</sequence>
<dbReference type="PROSITE" id="PS51918">
    <property type="entry name" value="RADICAL_SAM"/>
    <property type="match status" value="1"/>
</dbReference>
<evidence type="ECO:0000256" key="4">
    <source>
        <dbReference type="ARBA" id="ARBA00022842"/>
    </source>
</evidence>
<comment type="catalytic activity">
    <reaction evidence="8">
        <text>6-carboxy-5,6,7,8-tetrahydropterin + H(+) = 7-carboxy-7-carbaguanine + NH4(+)</text>
        <dbReference type="Rhea" id="RHEA:27974"/>
        <dbReference type="ChEBI" id="CHEBI:15378"/>
        <dbReference type="ChEBI" id="CHEBI:28938"/>
        <dbReference type="ChEBI" id="CHEBI:61032"/>
        <dbReference type="ChEBI" id="CHEBI:61036"/>
        <dbReference type="EC" id="4.3.99.3"/>
    </reaction>
</comment>
<feature type="binding site" evidence="8">
    <location>
        <position position="79"/>
    </location>
    <ligand>
        <name>S-adenosyl-L-methionine</name>
        <dbReference type="ChEBI" id="CHEBI:59789"/>
    </ligand>
</feature>
<comment type="similarity">
    <text evidence="8">Belongs to the radical SAM superfamily. 7-carboxy-7-deazaguanine synthase family.</text>
</comment>
<keyword evidence="1 8" id="KW-0004">4Fe-4S</keyword>
<keyword evidence="8" id="KW-0671">Queuosine biosynthesis</keyword>
<comment type="cofactor">
    <cofactor evidence="8">
        <name>[4Fe-4S] cluster</name>
        <dbReference type="ChEBI" id="CHEBI:49883"/>
    </cofactor>
    <text evidence="8">Binds 1 [4Fe-4S] cluster. The cluster is coordinated with 3 cysteines and an exchangeable S-adenosyl-L-methionine.</text>
</comment>
<evidence type="ECO:0000256" key="1">
    <source>
        <dbReference type="ARBA" id="ARBA00022485"/>
    </source>
</evidence>
<dbReference type="InterPro" id="IPR007197">
    <property type="entry name" value="rSAM"/>
</dbReference>
<comment type="pathway">
    <text evidence="8">Purine metabolism; 7-cyano-7-deazaguanine biosynthesis.</text>
</comment>
<dbReference type="Gene3D" id="3.20.20.70">
    <property type="entry name" value="Aldolase class I"/>
    <property type="match status" value="1"/>
</dbReference>
<dbReference type="SUPFAM" id="SSF102114">
    <property type="entry name" value="Radical SAM enzymes"/>
    <property type="match status" value="1"/>
</dbReference>
<feature type="binding site" evidence="8">
    <location>
        <begin position="41"/>
        <end position="43"/>
    </location>
    <ligand>
        <name>S-adenosyl-L-methionine</name>
        <dbReference type="ChEBI" id="CHEBI:59789"/>
    </ligand>
</feature>
<evidence type="ECO:0000256" key="3">
    <source>
        <dbReference type="ARBA" id="ARBA00022723"/>
    </source>
</evidence>
<proteinExistence type="inferred from homology"/>
<feature type="domain" description="Radical SAM core" evidence="9">
    <location>
        <begin position="22"/>
        <end position="227"/>
    </location>
</feature>
<dbReference type="EMBL" id="CP036280">
    <property type="protein sequence ID" value="QDU72154.1"/>
    <property type="molecule type" value="Genomic_DNA"/>
</dbReference>
<feature type="binding site" evidence="8">
    <location>
        <position position="42"/>
    </location>
    <ligand>
        <name>[4Fe-4S] cluster</name>
        <dbReference type="ChEBI" id="CHEBI:49883"/>
        <note>4Fe-4S-S-AdoMet</note>
    </ligand>
</feature>
<dbReference type="EC" id="4.3.99.3" evidence="8"/>
<evidence type="ECO:0000256" key="5">
    <source>
        <dbReference type="ARBA" id="ARBA00023004"/>
    </source>
</evidence>
<dbReference type="UniPathway" id="UPA00391"/>
<dbReference type="PANTHER" id="PTHR42836">
    <property type="entry name" value="7-CARBOXY-7-DEAZAGUANINE SYNTHASE"/>
    <property type="match status" value="1"/>
</dbReference>
<evidence type="ECO:0000313" key="11">
    <source>
        <dbReference type="Proteomes" id="UP000320386"/>
    </source>
</evidence>
<keyword evidence="2 8" id="KW-0949">S-adenosyl-L-methionine</keyword>
<dbReference type="OrthoDB" id="9792276at2"/>
<dbReference type="GO" id="GO:0051539">
    <property type="term" value="F:4 iron, 4 sulfur cluster binding"/>
    <property type="evidence" value="ECO:0007669"/>
    <property type="project" value="UniProtKB-UniRule"/>
</dbReference>
<dbReference type="InterPro" id="IPR058240">
    <property type="entry name" value="rSAM_sf"/>
</dbReference>
<keyword evidence="11" id="KW-1185">Reference proteome</keyword>
<keyword evidence="7 8" id="KW-0456">Lyase</keyword>
<name>A0A518BYW6_9BACT</name>
<reference evidence="10 11" key="1">
    <citation type="submission" date="2019-02" db="EMBL/GenBank/DDBJ databases">
        <title>Deep-cultivation of Planctomycetes and their phenomic and genomic characterization uncovers novel biology.</title>
        <authorList>
            <person name="Wiegand S."/>
            <person name="Jogler M."/>
            <person name="Boedeker C."/>
            <person name="Pinto D."/>
            <person name="Vollmers J."/>
            <person name="Rivas-Marin E."/>
            <person name="Kohn T."/>
            <person name="Peeters S.H."/>
            <person name="Heuer A."/>
            <person name="Rast P."/>
            <person name="Oberbeckmann S."/>
            <person name="Bunk B."/>
            <person name="Jeske O."/>
            <person name="Meyerdierks A."/>
            <person name="Storesund J.E."/>
            <person name="Kallscheuer N."/>
            <person name="Luecker S."/>
            <person name="Lage O.M."/>
            <person name="Pohl T."/>
            <person name="Merkel B.J."/>
            <person name="Hornburger P."/>
            <person name="Mueller R.-W."/>
            <person name="Bruemmer F."/>
            <person name="Labrenz M."/>
            <person name="Spormann A.M."/>
            <person name="Op den Camp H."/>
            <person name="Overmann J."/>
            <person name="Amann R."/>
            <person name="Jetten M.S.M."/>
            <person name="Mascher T."/>
            <person name="Medema M.H."/>
            <person name="Devos D.P."/>
            <person name="Kaster A.-K."/>
            <person name="Ovreas L."/>
            <person name="Rohde M."/>
            <person name="Galperin M.Y."/>
            <person name="Jogler C."/>
        </authorList>
    </citation>
    <scope>NUCLEOTIDE SEQUENCE [LARGE SCALE GENOMIC DNA]</scope>
    <source>
        <strain evidence="10 11">Pan265</strain>
    </source>
</reference>
<dbReference type="AlphaFoldDB" id="A0A518BYW6"/>
<dbReference type="CDD" id="cd01335">
    <property type="entry name" value="Radical_SAM"/>
    <property type="match status" value="1"/>
</dbReference>
<dbReference type="GO" id="GO:0000287">
    <property type="term" value="F:magnesium ion binding"/>
    <property type="evidence" value="ECO:0007669"/>
    <property type="project" value="UniProtKB-UniRule"/>
</dbReference>
<keyword evidence="3 8" id="KW-0479">Metal-binding</keyword>
<comment type="function">
    <text evidence="8">Catalyzes the complex heterocyclic radical-mediated conversion of 6-carboxy-5,6,7,8-tetrahydropterin (CPH4) to 7-carboxy-7-deazaguanine (CDG), a step common to the biosynthetic pathways of all 7-deazapurine-containing compounds.</text>
</comment>
<evidence type="ECO:0000256" key="6">
    <source>
        <dbReference type="ARBA" id="ARBA00023014"/>
    </source>
</evidence>
<accession>A0A518BYW6</accession>
<evidence type="ECO:0000313" key="10">
    <source>
        <dbReference type="EMBL" id="QDU72154.1"/>
    </source>
</evidence>
<evidence type="ECO:0000259" key="9">
    <source>
        <dbReference type="PROSITE" id="PS51918"/>
    </source>
</evidence>
<gene>
    <name evidence="8 10" type="primary">queE</name>
    <name evidence="10" type="ORF">Pan265_20170</name>
</gene>
<dbReference type="GO" id="GO:0016840">
    <property type="term" value="F:carbon-nitrogen lyase activity"/>
    <property type="evidence" value="ECO:0007669"/>
    <property type="project" value="UniProtKB-UniRule"/>
</dbReference>
<dbReference type="GO" id="GO:1904047">
    <property type="term" value="F:S-adenosyl-L-methionine binding"/>
    <property type="evidence" value="ECO:0007669"/>
    <property type="project" value="UniProtKB-UniRule"/>
</dbReference>
<comment type="subunit">
    <text evidence="8">Homodimer.</text>
</comment>
<dbReference type="HAMAP" id="MF_00917">
    <property type="entry name" value="QueE"/>
    <property type="match status" value="1"/>
</dbReference>
<dbReference type="RefSeq" id="WP_145446331.1">
    <property type="nucleotide sequence ID" value="NZ_CP036280.1"/>
</dbReference>
<feature type="binding site" evidence="8">
    <location>
        <position position="44"/>
    </location>
    <ligand>
        <name>Mg(2+)</name>
        <dbReference type="ChEBI" id="CHEBI:18420"/>
    </ligand>
</feature>
<keyword evidence="4 8" id="KW-0460">Magnesium</keyword>
<feature type="binding site" evidence="8">
    <location>
        <position position="35"/>
    </location>
    <ligand>
        <name>[4Fe-4S] cluster</name>
        <dbReference type="ChEBI" id="CHEBI:49883"/>
        <note>4Fe-4S-S-AdoMet</note>
    </ligand>
</feature>
<comment type="caution">
    <text evidence="8">Lacks conserved residue(s) required for the propagation of feature annotation.</text>
</comment>
<feature type="binding site" evidence="8">
    <location>
        <begin position="16"/>
        <end position="18"/>
    </location>
    <ligand>
        <name>substrate</name>
    </ligand>
</feature>
<dbReference type="PANTHER" id="PTHR42836:SF1">
    <property type="entry name" value="7-CARBOXY-7-DEAZAGUANINE SYNTHASE"/>
    <property type="match status" value="1"/>
</dbReference>
<dbReference type="InterPro" id="IPR024924">
    <property type="entry name" value="7-CO-7-deazaguanine_synth-like"/>
</dbReference>
<dbReference type="Proteomes" id="UP000320386">
    <property type="component" value="Chromosome"/>
</dbReference>
<dbReference type="GO" id="GO:0008616">
    <property type="term" value="P:tRNA queuosine(34) biosynthetic process"/>
    <property type="evidence" value="ECO:0007669"/>
    <property type="project" value="UniProtKB-UniRule"/>
</dbReference>
<comment type="cofactor">
    <cofactor evidence="8">
        <name>S-adenosyl-L-methionine</name>
        <dbReference type="ChEBI" id="CHEBI:59789"/>
    </cofactor>
    <text evidence="8">Binds 1 S-adenosyl-L-methionine per subunit.</text>
</comment>
<comment type="cofactor">
    <cofactor evidence="8">
        <name>Mg(2+)</name>
        <dbReference type="ChEBI" id="CHEBI:18420"/>
    </cofactor>
</comment>
<feature type="binding site" evidence="8">
    <location>
        <position position="39"/>
    </location>
    <ligand>
        <name>[4Fe-4S] cluster</name>
        <dbReference type="ChEBI" id="CHEBI:49883"/>
        <note>4Fe-4S-S-AdoMet</note>
    </ligand>
</feature>
<evidence type="ECO:0000256" key="7">
    <source>
        <dbReference type="ARBA" id="ARBA00023239"/>
    </source>
</evidence>
<keyword evidence="6 8" id="KW-0411">Iron-sulfur</keyword>
<feature type="binding site" evidence="8">
    <location>
        <position position="77"/>
    </location>
    <ligand>
        <name>substrate</name>
    </ligand>
</feature>
<evidence type="ECO:0000256" key="2">
    <source>
        <dbReference type="ARBA" id="ARBA00022691"/>
    </source>
</evidence>
<keyword evidence="5 8" id="KW-0408">Iron</keyword>